<name>A0AAN8XBV7_HALRR</name>
<proteinExistence type="predicted"/>
<keyword evidence="2" id="KW-1185">Reference proteome</keyword>
<dbReference type="Proteomes" id="UP001381693">
    <property type="component" value="Unassembled WGS sequence"/>
</dbReference>
<evidence type="ECO:0000313" key="1">
    <source>
        <dbReference type="EMBL" id="KAK7078438.1"/>
    </source>
</evidence>
<sequence length="139" mass="15370">MVTLAVQVMNPYDVFAASYPKSDICMGMAEIGFVTDLPVNDVTFLLGNILAGDDMVPNVIVCKTPLQDSPTRELVTEQLYLFTSCVTTRIQGKDQSSEVNYPSPIIFKSHTISKENLIKAQAQVTRLVHCRIQAVMSKD</sequence>
<gene>
    <name evidence="1" type="ORF">SK128_026317</name>
</gene>
<organism evidence="1 2">
    <name type="scientific">Halocaridina rubra</name>
    <name type="common">Hawaiian red shrimp</name>
    <dbReference type="NCBI Taxonomy" id="373956"/>
    <lineage>
        <taxon>Eukaryota</taxon>
        <taxon>Metazoa</taxon>
        <taxon>Ecdysozoa</taxon>
        <taxon>Arthropoda</taxon>
        <taxon>Crustacea</taxon>
        <taxon>Multicrustacea</taxon>
        <taxon>Malacostraca</taxon>
        <taxon>Eumalacostraca</taxon>
        <taxon>Eucarida</taxon>
        <taxon>Decapoda</taxon>
        <taxon>Pleocyemata</taxon>
        <taxon>Caridea</taxon>
        <taxon>Atyoidea</taxon>
        <taxon>Atyidae</taxon>
        <taxon>Halocaridina</taxon>
    </lineage>
</organism>
<reference evidence="1 2" key="1">
    <citation type="submission" date="2023-11" db="EMBL/GenBank/DDBJ databases">
        <title>Halocaridina rubra genome assembly.</title>
        <authorList>
            <person name="Smith C."/>
        </authorList>
    </citation>
    <scope>NUCLEOTIDE SEQUENCE [LARGE SCALE GENOMIC DNA]</scope>
    <source>
        <strain evidence="1">EP-1</strain>
        <tissue evidence="1">Whole</tissue>
    </source>
</reference>
<dbReference type="AlphaFoldDB" id="A0AAN8XBV7"/>
<protein>
    <submittedName>
        <fullName evidence="1">Uncharacterized protein</fullName>
    </submittedName>
</protein>
<comment type="caution">
    <text evidence="1">The sequence shown here is derived from an EMBL/GenBank/DDBJ whole genome shotgun (WGS) entry which is preliminary data.</text>
</comment>
<dbReference type="EMBL" id="JAXCGZ010007839">
    <property type="protein sequence ID" value="KAK7078438.1"/>
    <property type="molecule type" value="Genomic_DNA"/>
</dbReference>
<evidence type="ECO:0000313" key="2">
    <source>
        <dbReference type="Proteomes" id="UP001381693"/>
    </source>
</evidence>
<accession>A0AAN8XBV7</accession>